<reference evidence="2" key="1">
    <citation type="journal article" date="2020" name="mSystems">
        <title>Genome- and Community-Level Interaction Insights into Carbon Utilization and Element Cycling Functions of Hydrothermarchaeota in Hydrothermal Sediment.</title>
        <authorList>
            <person name="Zhou Z."/>
            <person name="Liu Y."/>
            <person name="Xu W."/>
            <person name="Pan J."/>
            <person name="Luo Z.H."/>
            <person name="Li M."/>
        </authorList>
    </citation>
    <scope>NUCLEOTIDE SEQUENCE [LARGE SCALE GENOMIC DNA]</scope>
    <source>
        <strain evidence="2">HyVt-485</strain>
    </source>
</reference>
<evidence type="ECO:0000313" key="2">
    <source>
        <dbReference type="EMBL" id="HHL42152.1"/>
    </source>
</evidence>
<dbReference type="EMBL" id="DRMJ01000043">
    <property type="protein sequence ID" value="HHL42152.1"/>
    <property type="molecule type" value="Genomic_DNA"/>
</dbReference>
<feature type="coiled-coil region" evidence="1">
    <location>
        <begin position="349"/>
        <end position="383"/>
    </location>
</feature>
<name>A0A7C5LYV1_9PROT</name>
<organism evidence="2">
    <name type="scientific">Hellea balneolensis</name>
    <dbReference type="NCBI Taxonomy" id="287478"/>
    <lineage>
        <taxon>Bacteria</taxon>
        <taxon>Pseudomonadati</taxon>
        <taxon>Pseudomonadota</taxon>
        <taxon>Alphaproteobacteria</taxon>
        <taxon>Maricaulales</taxon>
        <taxon>Robiginitomaculaceae</taxon>
        <taxon>Hellea</taxon>
    </lineage>
</organism>
<dbReference type="Proteomes" id="UP000885830">
    <property type="component" value="Unassembled WGS sequence"/>
</dbReference>
<gene>
    <name evidence="2" type="ORF">ENJ42_00910</name>
</gene>
<evidence type="ECO:0000256" key="1">
    <source>
        <dbReference type="SAM" id="Coils"/>
    </source>
</evidence>
<feature type="coiled-coil region" evidence="1">
    <location>
        <begin position="231"/>
        <end position="295"/>
    </location>
</feature>
<dbReference type="AlphaFoldDB" id="A0A7C5LYV1"/>
<keyword evidence="1" id="KW-0175">Coiled coil</keyword>
<comment type="caution">
    <text evidence="2">The sequence shown here is derived from an EMBL/GenBank/DDBJ whole genome shotgun (WGS) entry which is preliminary data.</text>
</comment>
<proteinExistence type="predicted"/>
<protein>
    <submittedName>
        <fullName evidence="2">Uncharacterized protein</fullName>
    </submittedName>
</protein>
<accession>A0A7C5LYV1</accession>
<feature type="non-terminal residue" evidence="2">
    <location>
        <position position="455"/>
    </location>
</feature>
<sequence length="455" mass="51463">MASGLRTLHNIDKAIAKARANMNAATKLPKRASQALAEVSRKQAQSYADIAKHRLSLIEDGDGPQSLGYVDRQAIKLLKAHEKEEARIEAKVEASLKKITDIEARRREQETKVKHAVQAYEKAAETTRKALIASPEYISMLSAAETAEATTERARAKYELAEANVKEKGEPYRNDPYFRYLQKRKYGTRDAKGWFLTKWLDGWIARRGKYRDAALNYKRLTDIPKRLAAHVKDLEEKQKQARIALELMEKKALVDAGVTKLKDASLKAQAVLDKIDADLEKAENLHQDLRALQASINAGDSAPFREAIDLLVNTLKRKDLPSLRRIAAQTTTLDDDQAVTRILELSVDAEKLREDQESAKDLVHKYQKTLRELEDVRRRFKSRRYDAPSSQFPNGDLLGALLSQVLSGALRGNDFWRQIERAQRTVRRHSGDFGGIDWEEAMRLPRNSGGWGGGR</sequence>